<protein>
    <submittedName>
        <fullName evidence="1">Uncharacterized protein</fullName>
    </submittedName>
</protein>
<dbReference type="EMBL" id="UINC01191775">
    <property type="protein sequence ID" value="SVE06580.1"/>
    <property type="molecule type" value="Genomic_DNA"/>
</dbReference>
<gene>
    <name evidence="1" type="ORF">METZ01_LOCUS459434</name>
</gene>
<feature type="non-terminal residue" evidence="1">
    <location>
        <position position="66"/>
    </location>
</feature>
<accession>A0A383AG58</accession>
<evidence type="ECO:0000313" key="1">
    <source>
        <dbReference type="EMBL" id="SVE06580.1"/>
    </source>
</evidence>
<organism evidence="1">
    <name type="scientific">marine metagenome</name>
    <dbReference type="NCBI Taxonomy" id="408172"/>
    <lineage>
        <taxon>unclassified sequences</taxon>
        <taxon>metagenomes</taxon>
        <taxon>ecological metagenomes</taxon>
    </lineage>
</organism>
<dbReference type="AlphaFoldDB" id="A0A383AG58"/>
<reference evidence="1" key="1">
    <citation type="submission" date="2018-05" db="EMBL/GenBank/DDBJ databases">
        <authorList>
            <person name="Lanie J.A."/>
            <person name="Ng W.-L."/>
            <person name="Kazmierczak K.M."/>
            <person name="Andrzejewski T.M."/>
            <person name="Davidsen T.M."/>
            <person name="Wayne K.J."/>
            <person name="Tettelin H."/>
            <person name="Glass J.I."/>
            <person name="Rusch D."/>
            <person name="Podicherti R."/>
            <person name="Tsui H.-C.T."/>
            <person name="Winkler M.E."/>
        </authorList>
    </citation>
    <scope>NUCLEOTIDE SEQUENCE</scope>
</reference>
<feature type="non-terminal residue" evidence="1">
    <location>
        <position position="1"/>
    </location>
</feature>
<sequence>VEDGTRYSAWMRGLTLAMPMVLVLNSCESTDPTDWRTPIESPFAKTPIEELHERAELNDYFAMVHL</sequence>
<proteinExistence type="predicted"/>
<name>A0A383AG58_9ZZZZ</name>